<dbReference type="PRINTS" id="PR00368">
    <property type="entry name" value="FADPNR"/>
</dbReference>
<dbReference type="PANTHER" id="PTHR43539:SF68">
    <property type="entry name" value="FLAVIN-BINDING MONOOXYGENASE-LIKE PROTEIN (AFU_ORTHOLOGUE AFUA_4G09220)"/>
    <property type="match status" value="1"/>
</dbReference>
<dbReference type="Pfam" id="PF07992">
    <property type="entry name" value="Pyr_redox_2"/>
    <property type="match status" value="1"/>
</dbReference>
<dbReference type="SUPFAM" id="SSF51905">
    <property type="entry name" value="FAD/NAD(P)-binding domain"/>
    <property type="match status" value="2"/>
</dbReference>
<dbReference type="AlphaFoldDB" id="L2G0N1"/>
<dbReference type="InterPro" id="IPR050982">
    <property type="entry name" value="Auxin_biosynth/cation_transpt"/>
</dbReference>
<gene>
    <name evidence="3" type="ORF">CGGC5_7935</name>
</gene>
<sequence>MALHVEYPEFPPKVDIRGQIYDVLPNTSSTDWADVDASKVGLSVVTELSEGLQRRHQPSVAKLFTGNTTGAHWKDTLALTAHLRTFNGGKTVAAALVELSHLRRITAVEFGAAQVVKANEELAWVDCSFYFSTESPKARCRGKLMLIPDGADGEWRIWSMSTWLTNFEDHLEDETLLRHPSIPLPAETDFRTDVLVIGGGNAGVILAGRLKALNVDYVVVDRNKQVGDNWRLRYDCMRFHTFKSFCQTPYIRRCPRRWPPDVEASTLTLVHLAAYPDEASDALTKDELADQIHAFAHEFDLNQRILHQSSIVATSYDAGKKLWSVRIADGVRGCERVVTCRCLVVATGAGFSGVNVPDLPGRDKFRGAIIHSTEYGNGKQLVDAGAKSVIVVGSANTAFDIMPDCHKAGLQTTMIQRSPTYVVPMSYFAHPMGLGAYEFLPIEDCDAVVSGGPLAVGGPLLALCHGMQAMEEPKRYDEVRRAGLQVEDSLTGDLLINLIDRCGGHFVDMGKGIELITTGQVGIRSGVVPAGYTADGVLLSDGSEVKTDAVVWCTGFGNLDVRKSLPDILGKGAEQFASKMESTWGVDAEGETRGLWKRQPDVDNIYVFAGGTGQHRWFSKVVALQIKGMLEGIFPEAYRRTPGVEETAPKETNGVHLHSNL</sequence>
<protein>
    <submittedName>
        <fullName evidence="3">Flavin-containing monooxygenase</fullName>
    </submittedName>
</protein>
<dbReference type="Gene3D" id="3.50.50.60">
    <property type="entry name" value="FAD/NAD(P)-binding domain"/>
    <property type="match status" value="1"/>
</dbReference>
<evidence type="ECO:0000259" key="2">
    <source>
        <dbReference type="Pfam" id="PF07992"/>
    </source>
</evidence>
<proteinExistence type="predicted"/>
<dbReference type="InterPro" id="IPR023753">
    <property type="entry name" value="FAD/NAD-binding_dom"/>
</dbReference>
<name>L2G0N1_COLFN</name>
<keyword evidence="3" id="KW-0503">Monooxygenase</keyword>
<keyword evidence="1" id="KW-0560">Oxidoreductase</keyword>
<evidence type="ECO:0000256" key="1">
    <source>
        <dbReference type="ARBA" id="ARBA00023002"/>
    </source>
</evidence>
<dbReference type="InterPro" id="IPR036188">
    <property type="entry name" value="FAD/NAD-bd_sf"/>
</dbReference>
<feature type="domain" description="FAD/NAD(P)-binding" evidence="2">
    <location>
        <begin position="193"/>
        <end position="422"/>
    </location>
</feature>
<dbReference type="HOGENOM" id="CLU_015676_3_1_1"/>
<reference evidence="3" key="1">
    <citation type="submission" date="2012-08" db="EMBL/GenBank/DDBJ databases">
        <title>Genome analysis of Colletotrichum orbiculare and Colletotrichum fructicola.</title>
        <authorList>
            <person name="Gan P.H.P."/>
            <person name="Ikeda K."/>
            <person name="Irieda H."/>
            <person name="Narusaka M."/>
            <person name="O'Connell R.J."/>
            <person name="Narusaka Y."/>
            <person name="Takano Y."/>
            <person name="Kubo Y."/>
            <person name="Shirasu K."/>
        </authorList>
    </citation>
    <scope>NUCLEOTIDE SEQUENCE</scope>
    <source>
        <strain evidence="3">Nara gc5</strain>
    </source>
</reference>
<organism evidence="3">
    <name type="scientific">Colletotrichum fructicola (strain Nara gc5)</name>
    <name type="common">Anthracnose fungus</name>
    <name type="synonym">Colletotrichum gloeosporioides (strain Nara gc5)</name>
    <dbReference type="NCBI Taxonomy" id="1213859"/>
    <lineage>
        <taxon>Eukaryota</taxon>
        <taxon>Fungi</taxon>
        <taxon>Dikarya</taxon>
        <taxon>Ascomycota</taxon>
        <taxon>Pezizomycotina</taxon>
        <taxon>Sordariomycetes</taxon>
        <taxon>Hypocreomycetidae</taxon>
        <taxon>Glomerellales</taxon>
        <taxon>Glomerellaceae</taxon>
        <taxon>Colletotrichum</taxon>
        <taxon>Colletotrichum gloeosporioides species complex</taxon>
    </lineage>
</organism>
<dbReference type="GO" id="GO:0050660">
    <property type="term" value="F:flavin adenine dinucleotide binding"/>
    <property type="evidence" value="ECO:0007669"/>
    <property type="project" value="TreeGrafter"/>
</dbReference>
<dbReference type="EMBL" id="KB020727">
    <property type="protein sequence ID" value="ELA31915.1"/>
    <property type="molecule type" value="Genomic_DNA"/>
</dbReference>
<dbReference type="PANTHER" id="PTHR43539">
    <property type="entry name" value="FLAVIN-BINDING MONOOXYGENASE-LIKE PROTEIN (AFU_ORTHOLOGUE AFUA_4G09220)"/>
    <property type="match status" value="1"/>
</dbReference>
<accession>L2G0N1</accession>
<evidence type="ECO:0000313" key="3">
    <source>
        <dbReference type="EMBL" id="ELA31915.1"/>
    </source>
</evidence>
<dbReference type="GO" id="GO:0004497">
    <property type="term" value="F:monooxygenase activity"/>
    <property type="evidence" value="ECO:0007669"/>
    <property type="project" value="UniProtKB-KW"/>
</dbReference>